<organism evidence="2 3">
    <name type="scientific">Bosea robiniae</name>
    <dbReference type="NCBI Taxonomy" id="1036780"/>
    <lineage>
        <taxon>Bacteria</taxon>
        <taxon>Pseudomonadati</taxon>
        <taxon>Pseudomonadota</taxon>
        <taxon>Alphaproteobacteria</taxon>
        <taxon>Hyphomicrobiales</taxon>
        <taxon>Boseaceae</taxon>
        <taxon>Bosea</taxon>
    </lineage>
</organism>
<feature type="region of interest" description="Disordered" evidence="1">
    <location>
        <begin position="229"/>
        <end position="300"/>
    </location>
</feature>
<sequence>MRRQRRRHRSRHNPQWQQARSTRWMPNSRKARRSRGHRARLPFPLGQKIRGRAGRTGIAIASATAGRCPRRPGTAGAADGKSEQPLSRVREPARQTRGPALGRAARHTSRRADVKSGSHRGDLSGRRGWASWPHTAPGAAKARGTPWLVVLPGAKLPLPIIVQLRALAECHIDLVQRARRPFWQRCLACRGSADGNVEQSRTGQPEKSRQNQPSAHHIMLLLPPAHRAPARHMPQANPVRSLPSGSQTPVRRSKGPSFPTIVGPAGLFQNVKGSAPRTRAHGGHDKGSCSEWSPGQSRRP</sequence>
<evidence type="ECO:0000313" key="3">
    <source>
        <dbReference type="Proteomes" id="UP000199468"/>
    </source>
</evidence>
<feature type="region of interest" description="Disordered" evidence="1">
    <location>
        <begin position="1"/>
        <end position="141"/>
    </location>
</feature>
<feature type="compositionally biased region" description="Basic residues" evidence="1">
    <location>
        <begin position="1"/>
        <end position="12"/>
    </location>
</feature>
<evidence type="ECO:0000313" key="2">
    <source>
        <dbReference type="EMBL" id="SDF22899.1"/>
    </source>
</evidence>
<proteinExistence type="predicted"/>
<feature type="compositionally biased region" description="Basic and acidic residues" evidence="1">
    <location>
        <begin position="110"/>
        <end position="125"/>
    </location>
</feature>
<comment type="caution">
    <text evidence="2">The sequence shown here is derived from an EMBL/GenBank/DDBJ whole genome shotgun (WGS) entry which is preliminary data.</text>
</comment>
<protein>
    <submittedName>
        <fullName evidence="2">Uncharacterized protein</fullName>
    </submittedName>
</protein>
<evidence type="ECO:0000256" key="1">
    <source>
        <dbReference type="SAM" id="MobiDB-lite"/>
    </source>
</evidence>
<feature type="compositionally biased region" description="Polar residues" evidence="1">
    <location>
        <begin position="13"/>
        <end position="25"/>
    </location>
</feature>
<reference evidence="2 3" key="1">
    <citation type="submission" date="2016-10" db="EMBL/GenBank/DDBJ databases">
        <authorList>
            <person name="Varghese N."/>
            <person name="Submissions S."/>
        </authorList>
    </citation>
    <scope>NUCLEOTIDE SEQUENCE [LARGE SCALE GENOMIC DNA]</scope>
    <source>
        <strain evidence="2 3">DSM 26672</strain>
    </source>
</reference>
<feature type="compositionally biased region" description="Basic residues" evidence="1">
    <location>
        <begin position="29"/>
        <end position="40"/>
    </location>
</feature>
<feature type="region of interest" description="Disordered" evidence="1">
    <location>
        <begin position="193"/>
        <end position="213"/>
    </location>
</feature>
<dbReference type="Proteomes" id="UP000199468">
    <property type="component" value="Unassembled WGS sequence"/>
</dbReference>
<keyword evidence="3" id="KW-1185">Reference proteome</keyword>
<dbReference type="EMBL" id="FNBZ01000001">
    <property type="protein sequence ID" value="SDF22899.1"/>
    <property type="molecule type" value="Genomic_DNA"/>
</dbReference>
<feature type="compositionally biased region" description="Polar residues" evidence="1">
    <location>
        <begin position="290"/>
        <end position="300"/>
    </location>
</feature>
<name>A0ABY0NCS1_9HYPH</name>
<accession>A0ABY0NCS1</accession>
<gene>
    <name evidence="2" type="ORF">SAMN05421844_101110</name>
</gene>